<evidence type="ECO:0000259" key="11">
    <source>
        <dbReference type="Pfam" id="PF14703"/>
    </source>
</evidence>
<feature type="region of interest" description="Disordered" evidence="7">
    <location>
        <begin position="147"/>
        <end position="166"/>
    </location>
</feature>
<keyword evidence="6 8" id="KW-0472">Membrane</keyword>
<feature type="compositionally biased region" description="Acidic residues" evidence="7">
    <location>
        <begin position="947"/>
        <end position="962"/>
    </location>
</feature>
<evidence type="ECO:0000256" key="5">
    <source>
        <dbReference type="ARBA" id="ARBA00022989"/>
    </source>
</evidence>
<organism evidence="12 13">
    <name type="scientific">Calocera viscosa (strain TUFC12733)</name>
    <dbReference type="NCBI Taxonomy" id="1330018"/>
    <lineage>
        <taxon>Eukaryota</taxon>
        <taxon>Fungi</taxon>
        <taxon>Dikarya</taxon>
        <taxon>Basidiomycota</taxon>
        <taxon>Agaricomycotina</taxon>
        <taxon>Dacrymycetes</taxon>
        <taxon>Dacrymycetales</taxon>
        <taxon>Dacrymycetaceae</taxon>
        <taxon>Calocera</taxon>
    </lineage>
</organism>
<evidence type="ECO:0000256" key="2">
    <source>
        <dbReference type="ARBA" id="ARBA00007779"/>
    </source>
</evidence>
<evidence type="ECO:0000256" key="1">
    <source>
        <dbReference type="ARBA" id="ARBA00004141"/>
    </source>
</evidence>
<gene>
    <name evidence="12" type="ORF">CALVIDRAFT_551540</name>
</gene>
<feature type="transmembrane region" description="Helical" evidence="8">
    <location>
        <begin position="183"/>
        <end position="201"/>
    </location>
</feature>
<dbReference type="Pfam" id="PF02714">
    <property type="entry name" value="RSN1_7TM"/>
    <property type="match status" value="1"/>
</dbReference>
<reference evidence="12 13" key="1">
    <citation type="journal article" date="2016" name="Mol. Biol. Evol.">
        <title>Comparative Genomics of Early-Diverging Mushroom-Forming Fungi Provides Insights into the Origins of Lignocellulose Decay Capabilities.</title>
        <authorList>
            <person name="Nagy L.G."/>
            <person name="Riley R."/>
            <person name="Tritt A."/>
            <person name="Adam C."/>
            <person name="Daum C."/>
            <person name="Floudas D."/>
            <person name="Sun H."/>
            <person name="Yadav J.S."/>
            <person name="Pangilinan J."/>
            <person name="Larsson K.H."/>
            <person name="Matsuura K."/>
            <person name="Barry K."/>
            <person name="Labutti K."/>
            <person name="Kuo R."/>
            <person name="Ohm R.A."/>
            <person name="Bhattacharya S.S."/>
            <person name="Shirouzu T."/>
            <person name="Yoshinaga Y."/>
            <person name="Martin F.M."/>
            <person name="Grigoriev I.V."/>
            <person name="Hibbett D.S."/>
        </authorList>
    </citation>
    <scope>NUCLEOTIDE SEQUENCE [LARGE SCALE GENOMIC DNA]</scope>
    <source>
        <strain evidence="12 13">TUFC12733</strain>
    </source>
</reference>
<keyword evidence="13" id="KW-1185">Reference proteome</keyword>
<dbReference type="InterPro" id="IPR003864">
    <property type="entry name" value="CSC1/OSCA1-like_7TM"/>
</dbReference>
<dbReference type="GO" id="GO:0005227">
    <property type="term" value="F:calcium-activated cation channel activity"/>
    <property type="evidence" value="ECO:0007669"/>
    <property type="project" value="InterPro"/>
</dbReference>
<feature type="transmembrane region" description="Helical" evidence="8">
    <location>
        <begin position="684"/>
        <end position="702"/>
    </location>
</feature>
<feature type="region of interest" description="Disordered" evidence="7">
    <location>
        <begin position="886"/>
        <end position="1020"/>
    </location>
</feature>
<feature type="transmembrane region" description="Helical" evidence="8">
    <location>
        <begin position="620"/>
        <end position="639"/>
    </location>
</feature>
<dbReference type="GO" id="GO:0005886">
    <property type="term" value="C:plasma membrane"/>
    <property type="evidence" value="ECO:0007669"/>
    <property type="project" value="TreeGrafter"/>
</dbReference>
<keyword evidence="3" id="KW-0813">Transport</keyword>
<dbReference type="AlphaFoldDB" id="A0A167GJX5"/>
<comment type="similarity">
    <text evidence="2">Belongs to the CSC1 (TC 1.A.17) family.</text>
</comment>
<evidence type="ECO:0000256" key="8">
    <source>
        <dbReference type="SAM" id="Phobius"/>
    </source>
</evidence>
<dbReference type="InterPro" id="IPR032880">
    <property type="entry name" value="CSC1/OSCA1-like_N"/>
</dbReference>
<feature type="transmembrane region" description="Helical" evidence="8">
    <location>
        <begin position="33"/>
        <end position="54"/>
    </location>
</feature>
<feature type="compositionally biased region" description="Polar residues" evidence="7">
    <location>
        <begin position="893"/>
        <end position="904"/>
    </location>
</feature>
<evidence type="ECO:0000313" key="13">
    <source>
        <dbReference type="Proteomes" id="UP000076738"/>
    </source>
</evidence>
<keyword evidence="5 8" id="KW-1133">Transmembrane helix</keyword>
<feature type="transmembrane region" description="Helical" evidence="8">
    <location>
        <begin position="645"/>
        <end position="663"/>
    </location>
</feature>
<dbReference type="EMBL" id="KV417337">
    <property type="protein sequence ID" value="KZO90639.1"/>
    <property type="molecule type" value="Genomic_DNA"/>
</dbReference>
<dbReference type="InterPro" id="IPR045122">
    <property type="entry name" value="Csc1-like"/>
</dbReference>
<feature type="domain" description="CSC1/OSCA1-like N-terminal transmembrane" evidence="10">
    <location>
        <begin position="34"/>
        <end position="202"/>
    </location>
</feature>
<dbReference type="OrthoDB" id="1689567at2759"/>
<feature type="transmembrane region" description="Helical" evidence="8">
    <location>
        <begin position="572"/>
        <end position="599"/>
    </location>
</feature>
<evidence type="ECO:0000256" key="3">
    <source>
        <dbReference type="ARBA" id="ARBA00022448"/>
    </source>
</evidence>
<name>A0A167GJX5_CALVF</name>
<feature type="domain" description="CSC1/OSCA1-like 7TM region" evidence="9">
    <location>
        <begin position="428"/>
        <end position="702"/>
    </location>
</feature>
<dbReference type="PANTHER" id="PTHR13018:SF5">
    <property type="entry name" value="RE44586P"/>
    <property type="match status" value="1"/>
</dbReference>
<protein>
    <submittedName>
        <fullName evidence="12">DUF221-domain-containing protein</fullName>
    </submittedName>
</protein>
<feature type="transmembrane region" description="Helical" evidence="8">
    <location>
        <begin position="430"/>
        <end position="456"/>
    </location>
</feature>
<comment type="subcellular location">
    <subcellularLocation>
        <location evidence="1">Membrane</location>
        <topology evidence="1">Multi-pass membrane protein</topology>
    </subcellularLocation>
</comment>
<dbReference type="Pfam" id="PF14703">
    <property type="entry name" value="PHM7_cyt"/>
    <property type="match status" value="1"/>
</dbReference>
<proteinExistence type="inferred from homology"/>
<dbReference type="InterPro" id="IPR027815">
    <property type="entry name" value="CSC1/OSCA1-like_cyt"/>
</dbReference>
<dbReference type="PANTHER" id="PTHR13018">
    <property type="entry name" value="PROBABLE MEMBRANE PROTEIN DUF221-RELATED"/>
    <property type="match status" value="1"/>
</dbReference>
<sequence>MDWLIPLTRLLGDDNDPELPPATPPTYKFEGPWFQTQLVLSFSIGITSFLIFSFSRPRWPIAFAPRTKLQGFSPHEAHSQQSFFSWILPTIRTSEFTILQIVGLDAAVLLNFLKMSFQLFTTCAVLATLVVMPLNWRSNGGLDGGNDDTDWPSLNPDDTPGDTPPEAGRSWLDLLNDASADTLVYFVFSYLFTGLALYFIHRNFQRFIRARQLFSLELVHSIAARTVMLTKLPHHLRGERTLANYFEGMNLTVESVSICREVSAVRKLLEERTRVLLELEAMWVKYVGNPSTVKPFDPSQNVRSDSAPNVLVDVAEPDVEAQANRLVIPHGARPTMRPKWFSKKVDALDYLENRFTELDEQVKNRRKFGKFKATDTAFVTFQTMSSAQIASQVVHAPHNGQSVTVTAPEPRDVIWANMSYSRTARQIREVIVFGAMIVLLFFWVIPVTTLATLLSYKEIQKSAPWLGRLIDQSPRFRAIVQNSLPSVAVISFNALLPMILEGLSYVQGYKARSWIEYSLLKKYFLFLIINVVFIFLFTSTYFALFRDLADSPAKIPEKLANALTQGTARHFFLSYVILQGLGVMPLQLLNLGVLIPQLVFRAFISRTPRDYAELNAPPMINYGAVYPQAILIFIITLIYSVYQPMILIFGSIYFGVSYVVYKYKLLFVFYKPYESRGQAWPITYVRLVLGVILFQLFMTGIFTLQKSFVFSSLMAPLILYTLYWSWATFKEFEPLSSYVSLSSICEVQRGEPTQDLPKLLEGDRVTRSQSNLHRRRYAENDETLYVAPADNRTDYSQPPMSNWYYGVLNTGKRRYGHPALTGVLPSPWLPIKKGQSLANHVDGPVGASESSDPSNDAVVLTLRRKYSVVRGDARRSWAGVPDADLPAEVMANTEPSSGDESVSNPWRDARPGPSQPVPSTSRPAGSAQRRLDFDDATGVIMLPEDGGWLEDADESDEEENWTEDAARSHSPGGVSGPNGGESDEAEAEGDAGAPMLKRHGTYFHRPPSKSVNRIPGAFPR</sequence>
<feature type="transmembrane region" description="Helical" evidence="8">
    <location>
        <begin position="523"/>
        <end position="544"/>
    </location>
</feature>
<evidence type="ECO:0000259" key="10">
    <source>
        <dbReference type="Pfam" id="PF13967"/>
    </source>
</evidence>
<dbReference type="Proteomes" id="UP000076738">
    <property type="component" value="Unassembled WGS sequence"/>
</dbReference>
<evidence type="ECO:0000313" key="12">
    <source>
        <dbReference type="EMBL" id="KZO90639.1"/>
    </source>
</evidence>
<feature type="transmembrane region" description="Helical" evidence="8">
    <location>
        <begin position="117"/>
        <end position="136"/>
    </location>
</feature>
<dbReference type="Pfam" id="PF13967">
    <property type="entry name" value="RSN1_TM"/>
    <property type="match status" value="1"/>
</dbReference>
<feature type="transmembrane region" description="Helical" evidence="8">
    <location>
        <begin position="483"/>
        <end position="503"/>
    </location>
</feature>
<evidence type="ECO:0000259" key="9">
    <source>
        <dbReference type="Pfam" id="PF02714"/>
    </source>
</evidence>
<evidence type="ECO:0000256" key="4">
    <source>
        <dbReference type="ARBA" id="ARBA00022692"/>
    </source>
</evidence>
<evidence type="ECO:0000256" key="7">
    <source>
        <dbReference type="SAM" id="MobiDB-lite"/>
    </source>
</evidence>
<feature type="domain" description="CSC1/OSCA1-like cytosolic" evidence="11">
    <location>
        <begin position="224"/>
        <end position="417"/>
    </location>
</feature>
<evidence type="ECO:0000256" key="6">
    <source>
        <dbReference type="ARBA" id="ARBA00023136"/>
    </source>
</evidence>
<accession>A0A167GJX5</accession>
<keyword evidence="4 8" id="KW-0812">Transmembrane</keyword>